<feature type="region of interest" description="Disordered" evidence="6">
    <location>
        <begin position="204"/>
        <end position="225"/>
    </location>
</feature>
<keyword evidence="3 7" id="KW-1133">Transmembrane helix</keyword>
<organism evidence="8 9">
    <name type="scientific">Branchiostoma floridae</name>
    <name type="common">Florida lancelet</name>
    <name type="synonym">Amphioxus</name>
    <dbReference type="NCBI Taxonomy" id="7739"/>
    <lineage>
        <taxon>Eukaryota</taxon>
        <taxon>Metazoa</taxon>
        <taxon>Chordata</taxon>
        <taxon>Cephalochordata</taxon>
        <taxon>Leptocardii</taxon>
        <taxon>Amphioxiformes</taxon>
        <taxon>Branchiostomatidae</taxon>
        <taxon>Branchiostoma</taxon>
    </lineage>
</organism>
<dbReference type="GeneID" id="118414761"/>
<reference evidence="9" key="2">
    <citation type="submission" date="2025-08" db="UniProtKB">
        <authorList>
            <consortium name="RefSeq"/>
        </authorList>
    </citation>
    <scope>IDENTIFICATION</scope>
    <source>
        <strain evidence="9">S238N-H82</strain>
        <tissue evidence="9">Testes</tissue>
    </source>
</reference>
<comment type="subcellular location">
    <subcellularLocation>
        <location evidence="1">Membrane</location>
        <topology evidence="1">Multi-pass membrane protein</topology>
    </subcellularLocation>
</comment>
<evidence type="ECO:0000313" key="8">
    <source>
        <dbReference type="Proteomes" id="UP000001554"/>
    </source>
</evidence>
<evidence type="ECO:0000256" key="1">
    <source>
        <dbReference type="ARBA" id="ARBA00004141"/>
    </source>
</evidence>
<proteinExistence type="inferred from homology"/>
<dbReference type="RefSeq" id="XP_035674877.1">
    <property type="nucleotide sequence ID" value="XM_035818984.1"/>
</dbReference>
<feature type="transmembrane region" description="Helical" evidence="7">
    <location>
        <begin position="175"/>
        <end position="193"/>
    </location>
</feature>
<name>A0A9J7L2T7_BRAFL</name>
<evidence type="ECO:0000256" key="5">
    <source>
        <dbReference type="ARBA" id="ARBA00093776"/>
    </source>
</evidence>
<reference evidence="8" key="1">
    <citation type="journal article" date="2020" name="Nat. Ecol. Evol.">
        <title>Deeply conserved synteny resolves early events in vertebrate evolution.</title>
        <authorList>
            <person name="Simakov O."/>
            <person name="Marletaz F."/>
            <person name="Yue J.X."/>
            <person name="O'Connell B."/>
            <person name="Jenkins J."/>
            <person name="Brandt A."/>
            <person name="Calef R."/>
            <person name="Tung C.H."/>
            <person name="Huang T.K."/>
            <person name="Schmutz J."/>
            <person name="Satoh N."/>
            <person name="Yu J.K."/>
            <person name="Putnam N.H."/>
            <person name="Green R.E."/>
            <person name="Rokhsar D.S."/>
        </authorList>
    </citation>
    <scope>NUCLEOTIDE SEQUENCE [LARGE SCALE GENOMIC DNA]</scope>
    <source>
        <strain evidence="8">S238N-H82</strain>
    </source>
</reference>
<dbReference type="KEGG" id="bfo:118414761"/>
<dbReference type="InterPro" id="IPR029776">
    <property type="entry name" value="TMEM179B"/>
</dbReference>
<dbReference type="InterPro" id="IPR059010">
    <property type="entry name" value="TMEM179-179B"/>
</dbReference>
<dbReference type="PANTHER" id="PTHR31056">
    <property type="entry name" value="TRANSMEMBRANE PROTEIN 179B"/>
    <property type="match status" value="1"/>
</dbReference>
<sequence length="225" mass="24161">MADFLLLAKVLLYTAVVVGGLAVAVTVGLTAGNFHGCCILYAPIVKDTASPTYQWLIKCSSNSNCHFPIGVGVAAVVYGVIYGGYCAYTLISRNRNGKDMVVLPSLLLNGVLSFLTLVCGAMVSVGYNNFCTQVQDVIFYGGVYGTCSYYQNSFGYRNGDNDGLPFHTFMTAAQISLWALFGVCVVLTGLTALRMRLNSREGRPTTLPKMPWKGAGNDEMTSPVI</sequence>
<evidence type="ECO:0000256" key="4">
    <source>
        <dbReference type="ARBA" id="ARBA00023136"/>
    </source>
</evidence>
<evidence type="ECO:0000256" key="6">
    <source>
        <dbReference type="SAM" id="MobiDB-lite"/>
    </source>
</evidence>
<keyword evidence="8" id="KW-1185">Reference proteome</keyword>
<keyword evidence="2 7" id="KW-0812">Transmembrane</keyword>
<dbReference type="OrthoDB" id="10045714at2759"/>
<evidence type="ECO:0000256" key="3">
    <source>
        <dbReference type="ARBA" id="ARBA00022989"/>
    </source>
</evidence>
<gene>
    <name evidence="9" type="primary">LOC118414761</name>
</gene>
<feature type="transmembrane region" description="Helical" evidence="7">
    <location>
        <begin position="100"/>
        <end position="123"/>
    </location>
</feature>
<comment type="similarity">
    <text evidence="5">Belongs to the TMEM179 family.</text>
</comment>
<evidence type="ECO:0000256" key="2">
    <source>
        <dbReference type="ARBA" id="ARBA00022692"/>
    </source>
</evidence>
<feature type="transmembrane region" description="Helical" evidence="7">
    <location>
        <begin position="67"/>
        <end position="88"/>
    </location>
</feature>
<keyword evidence="4 7" id="KW-0472">Membrane</keyword>
<dbReference type="Proteomes" id="UP000001554">
    <property type="component" value="Chromosome 1"/>
</dbReference>
<dbReference type="PANTHER" id="PTHR31056:SF1">
    <property type="entry name" value="TRANSMEMBRANE PROTEIN 179B"/>
    <property type="match status" value="1"/>
</dbReference>
<dbReference type="OMA" id="IGRTMWV"/>
<accession>A0A9J7L2T7</accession>
<protein>
    <submittedName>
        <fullName evidence="9">Uncharacterized protein LOC118414761</fullName>
    </submittedName>
</protein>
<dbReference type="Pfam" id="PF26158">
    <property type="entry name" value="Claudin_TMEM179-179B"/>
    <property type="match status" value="1"/>
</dbReference>
<evidence type="ECO:0000256" key="7">
    <source>
        <dbReference type="SAM" id="Phobius"/>
    </source>
</evidence>
<dbReference type="AlphaFoldDB" id="A0A9J7L2T7"/>
<evidence type="ECO:0000313" key="9">
    <source>
        <dbReference type="RefSeq" id="XP_035674877.1"/>
    </source>
</evidence>